<keyword evidence="1" id="KW-0472">Membrane</keyword>
<feature type="transmembrane region" description="Helical" evidence="1">
    <location>
        <begin position="73"/>
        <end position="90"/>
    </location>
</feature>
<feature type="transmembrane region" description="Helical" evidence="1">
    <location>
        <begin position="123"/>
        <end position="141"/>
    </location>
</feature>
<name>A0A7X5UP80_9PSEU</name>
<reference evidence="3 4" key="1">
    <citation type="submission" date="2020-03" db="EMBL/GenBank/DDBJ databases">
        <title>Sequencing the genomes of 1000 actinobacteria strains.</title>
        <authorList>
            <person name="Klenk H.-P."/>
        </authorList>
    </citation>
    <scope>NUCLEOTIDE SEQUENCE [LARGE SCALE GENOMIC DNA]</scope>
    <source>
        <strain evidence="3 4">DSM 45685</strain>
    </source>
</reference>
<keyword evidence="1" id="KW-0812">Transmembrane</keyword>
<organism evidence="3 4">
    <name type="scientific">Saccharomonospora amisosensis</name>
    <dbReference type="NCBI Taxonomy" id="1128677"/>
    <lineage>
        <taxon>Bacteria</taxon>
        <taxon>Bacillati</taxon>
        <taxon>Actinomycetota</taxon>
        <taxon>Actinomycetes</taxon>
        <taxon>Pseudonocardiales</taxon>
        <taxon>Pseudonocardiaceae</taxon>
        <taxon>Saccharomonospora</taxon>
    </lineage>
</organism>
<evidence type="ECO:0000259" key="2">
    <source>
        <dbReference type="Pfam" id="PF23636"/>
    </source>
</evidence>
<feature type="domain" description="DUF7144" evidence="2">
    <location>
        <begin position="29"/>
        <end position="143"/>
    </location>
</feature>
<evidence type="ECO:0000313" key="4">
    <source>
        <dbReference type="Proteomes" id="UP000545493"/>
    </source>
</evidence>
<evidence type="ECO:0000256" key="1">
    <source>
        <dbReference type="SAM" id="Phobius"/>
    </source>
</evidence>
<dbReference type="RefSeq" id="WP_167168667.1">
    <property type="nucleotide sequence ID" value="NZ_JAAOYM010000001.1"/>
</dbReference>
<dbReference type="EMBL" id="JAAOYM010000001">
    <property type="protein sequence ID" value="NIJ11392.1"/>
    <property type="molecule type" value="Genomic_DNA"/>
</dbReference>
<comment type="caution">
    <text evidence="3">The sequence shown here is derived from an EMBL/GenBank/DDBJ whole genome shotgun (WGS) entry which is preliminary data.</text>
</comment>
<feature type="transmembrane region" description="Helical" evidence="1">
    <location>
        <begin position="97"/>
        <end position="117"/>
    </location>
</feature>
<sequence>MNAMGDASTAHGRTTHGRPEPQSFGWLGWVVFAGIIMILMGAFHAITGIVALLDPGFYVVGQDGLVVSVNYNAWGWVHVGVAALVILAGFGVLAGQLWARIVGIVLAVLSAIVNLAFLPAYPVWATIIIALDVVVVYALAVHGGEAKQLQE</sequence>
<protein>
    <recommendedName>
        <fullName evidence="2">DUF7144 domain-containing protein</fullName>
    </recommendedName>
</protein>
<proteinExistence type="predicted"/>
<evidence type="ECO:0000313" key="3">
    <source>
        <dbReference type="EMBL" id="NIJ11392.1"/>
    </source>
</evidence>
<dbReference type="AlphaFoldDB" id="A0A7X5UP80"/>
<gene>
    <name evidence="3" type="ORF">FHU38_001736</name>
</gene>
<keyword evidence="1" id="KW-1133">Transmembrane helix</keyword>
<keyword evidence="4" id="KW-1185">Reference proteome</keyword>
<dbReference type="Pfam" id="PF23636">
    <property type="entry name" value="DUF7144"/>
    <property type="match status" value="1"/>
</dbReference>
<dbReference type="InterPro" id="IPR055568">
    <property type="entry name" value="DUF7144"/>
</dbReference>
<feature type="transmembrane region" description="Helical" evidence="1">
    <location>
        <begin position="26"/>
        <end position="53"/>
    </location>
</feature>
<dbReference type="Proteomes" id="UP000545493">
    <property type="component" value="Unassembled WGS sequence"/>
</dbReference>
<accession>A0A7X5UP80</accession>